<feature type="domain" description="TIR" evidence="3">
    <location>
        <begin position="407"/>
        <end position="536"/>
    </location>
</feature>
<dbReference type="PROSITE" id="PS51450">
    <property type="entry name" value="LRR"/>
    <property type="match status" value="1"/>
</dbReference>
<dbReference type="PANTHER" id="PTHR11017">
    <property type="entry name" value="LEUCINE-RICH REPEAT-CONTAINING PROTEIN"/>
    <property type="match status" value="1"/>
</dbReference>
<dbReference type="PROSITE" id="PS50104">
    <property type="entry name" value="TIR"/>
    <property type="match status" value="1"/>
</dbReference>
<sequence>MQSEMGRAIARKQGSRLFNANDVYQALTNNQRDGHVQAISFDMDKFSKATLERCKLQKDVSTQMATYLDWESLPSKFSAQNLLVLDTPHSDFGVLLWNEDQSPVNLKRIDLQFFRYLTEVPNLSQCLNIEHINLEGCGSLVEIPSYFQHLSKLTYLNLSSLEGCKSLCEMWELPRNTTVLELSGTTIKELRNTSIESVVGLTAIKLINCKSLVSLPTDIWKLKSLESLYLSGCSKFQHFPEISEAMKHLEFLNLSGTMVKEVPPSIGNLVALRKLNLAKCNYLEVVHDYLFRLTSLQELDLSSTKIKSLPASIKQAAHLSSLFLNDCKSLESLPELPPLLQCLEAHGCTSLTTVSSSSTAIYKDGRMTKRSSSLGIFLALIINIFFFFSSSTSSVAAVDTDIPPLQEKYDVFISFRGEDTRLNFTSHLYDALCRQKIETYIDYRLVRGDEIAPALLEAIERSTISTYLLTVCLSVIIYARSEAALDKKVVDDIWTKLIHESSSDLKGLVGIKSRIQQIESEKSEKMDGLNDLRNTLVRELLKDKDVNINTPSIPPHIQDRLRRTKALIVLDDVNARKQLEVLVGDHDWFCQGSRIIITARDKGLLEQKVDHEKIFNVEGLGFDDALELFHSHAFGNKPPIRK</sequence>
<dbReference type="Gene3D" id="3.40.50.10140">
    <property type="entry name" value="Toll/interleukin-1 receptor homology (TIR) domain"/>
    <property type="match status" value="1"/>
</dbReference>
<gene>
    <name evidence="4" type="ORF">Prudu_022483</name>
</gene>
<dbReference type="Gene3D" id="3.40.50.300">
    <property type="entry name" value="P-loop containing nucleotide triphosphate hydrolases"/>
    <property type="match status" value="1"/>
</dbReference>
<dbReference type="SMART" id="SM00255">
    <property type="entry name" value="TIR"/>
    <property type="match status" value="1"/>
</dbReference>
<dbReference type="GO" id="GO:0006952">
    <property type="term" value="P:defense response"/>
    <property type="evidence" value="ECO:0007669"/>
    <property type="project" value="InterPro"/>
</dbReference>
<dbReference type="InterPro" id="IPR035897">
    <property type="entry name" value="Toll_tir_struct_dom_sf"/>
</dbReference>
<accession>A0A4Y1S1L2</accession>
<dbReference type="SUPFAM" id="SSF52058">
    <property type="entry name" value="L domain-like"/>
    <property type="match status" value="1"/>
</dbReference>
<dbReference type="AlphaFoldDB" id="A0A4Y1S1L2"/>
<proteinExistence type="predicted"/>
<dbReference type="Pfam" id="PF01582">
    <property type="entry name" value="TIR"/>
    <property type="match status" value="1"/>
</dbReference>
<evidence type="ECO:0000256" key="1">
    <source>
        <dbReference type="ARBA" id="ARBA00022614"/>
    </source>
</evidence>
<evidence type="ECO:0000256" key="2">
    <source>
        <dbReference type="ARBA" id="ARBA00022737"/>
    </source>
</evidence>
<organism evidence="4">
    <name type="scientific">Prunus dulcis</name>
    <name type="common">Almond</name>
    <name type="synonym">Amygdalus dulcis</name>
    <dbReference type="NCBI Taxonomy" id="3755"/>
    <lineage>
        <taxon>Eukaryota</taxon>
        <taxon>Viridiplantae</taxon>
        <taxon>Streptophyta</taxon>
        <taxon>Embryophyta</taxon>
        <taxon>Tracheophyta</taxon>
        <taxon>Spermatophyta</taxon>
        <taxon>Magnoliopsida</taxon>
        <taxon>eudicotyledons</taxon>
        <taxon>Gunneridae</taxon>
        <taxon>Pentapetalae</taxon>
        <taxon>rosids</taxon>
        <taxon>fabids</taxon>
        <taxon>Rosales</taxon>
        <taxon>Rosaceae</taxon>
        <taxon>Amygdaloideae</taxon>
        <taxon>Amygdaleae</taxon>
        <taxon>Prunus</taxon>
    </lineage>
</organism>
<dbReference type="InterPro" id="IPR027417">
    <property type="entry name" value="P-loop_NTPase"/>
</dbReference>
<reference evidence="4" key="1">
    <citation type="journal article" date="2019" name="Science">
        <title>Mutation of a bHLH transcription factor allowed almond domestication.</title>
        <authorList>
            <person name="Sanchez-Perez R."/>
            <person name="Pavan S."/>
            <person name="Mazzeo R."/>
            <person name="Moldovan C."/>
            <person name="Aiese Cigliano R."/>
            <person name="Del Cueto J."/>
            <person name="Ricciardi F."/>
            <person name="Lotti C."/>
            <person name="Ricciardi L."/>
            <person name="Dicenta F."/>
            <person name="Lopez-Marques R.L."/>
            <person name="Lindberg Moller B."/>
        </authorList>
    </citation>
    <scope>NUCLEOTIDE SEQUENCE</scope>
</reference>
<name>A0A4Y1S1L2_PRUDU</name>
<dbReference type="InterPro" id="IPR002182">
    <property type="entry name" value="NB-ARC"/>
</dbReference>
<dbReference type="EMBL" id="AP019304">
    <property type="protein sequence ID" value="BBH09857.1"/>
    <property type="molecule type" value="Genomic_DNA"/>
</dbReference>
<protein>
    <submittedName>
        <fullName evidence="4">Disease resistance protein TIR-NBS-LRR class family</fullName>
    </submittedName>
</protein>
<dbReference type="GO" id="GO:0043531">
    <property type="term" value="F:ADP binding"/>
    <property type="evidence" value="ECO:0007669"/>
    <property type="project" value="InterPro"/>
</dbReference>
<evidence type="ECO:0000259" key="3">
    <source>
        <dbReference type="PROSITE" id="PS50104"/>
    </source>
</evidence>
<dbReference type="InterPro" id="IPR032675">
    <property type="entry name" value="LRR_dom_sf"/>
</dbReference>
<evidence type="ECO:0000313" key="4">
    <source>
        <dbReference type="EMBL" id="BBH09857.1"/>
    </source>
</evidence>
<dbReference type="InterPro" id="IPR001611">
    <property type="entry name" value="Leu-rich_rpt"/>
</dbReference>
<dbReference type="Gene3D" id="3.80.10.10">
    <property type="entry name" value="Ribonuclease Inhibitor"/>
    <property type="match status" value="2"/>
</dbReference>
<dbReference type="Pfam" id="PF13855">
    <property type="entry name" value="LRR_8"/>
    <property type="match status" value="1"/>
</dbReference>
<dbReference type="Pfam" id="PF00931">
    <property type="entry name" value="NB-ARC"/>
    <property type="match status" value="1"/>
</dbReference>
<keyword evidence="1" id="KW-0433">Leucine-rich repeat</keyword>
<dbReference type="SUPFAM" id="SSF52540">
    <property type="entry name" value="P-loop containing nucleoside triphosphate hydrolases"/>
    <property type="match status" value="1"/>
</dbReference>
<dbReference type="SMART" id="SM00369">
    <property type="entry name" value="LRR_TYP"/>
    <property type="match status" value="2"/>
</dbReference>
<dbReference type="InterPro" id="IPR044974">
    <property type="entry name" value="Disease_R_plants"/>
</dbReference>
<dbReference type="InterPro" id="IPR003591">
    <property type="entry name" value="Leu-rich_rpt_typical-subtyp"/>
</dbReference>
<dbReference type="SUPFAM" id="SSF52200">
    <property type="entry name" value="Toll/Interleukin receptor TIR domain"/>
    <property type="match status" value="1"/>
</dbReference>
<dbReference type="GO" id="GO:0007165">
    <property type="term" value="P:signal transduction"/>
    <property type="evidence" value="ECO:0007669"/>
    <property type="project" value="InterPro"/>
</dbReference>
<dbReference type="InterPro" id="IPR000157">
    <property type="entry name" value="TIR_dom"/>
</dbReference>
<dbReference type="PANTHER" id="PTHR11017:SF574">
    <property type="entry name" value="ADP-RIBOSYL CYCLASE_CYCLIC ADP-RIBOSE HYDROLASE"/>
    <property type="match status" value="1"/>
</dbReference>
<keyword evidence="2" id="KW-0677">Repeat</keyword>